<sequence length="104" mass="11592">MTDNDDARDHEEPMIEGDTELLDDDFSMGAVETIASAITKYANKHSGEHQPMLKFVKALDELELDDSAYCKVLRILEIGAKRETFMALGPLSHKGRLLAELGQE</sequence>
<proteinExistence type="predicted"/>
<organism evidence="1 2">
    <name type="scientific">Persea americana</name>
    <name type="common">Avocado</name>
    <dbReference type="NCBI Taxonomy" id="3435"/>
    <lineage>
        <taxon>Eukaryota</taxon>
        <taxon>Viridiplantae</taxon>
        <taxon>Streptophyta</taxon>
        <taxon>Embryophyta</taxon>
        <taxon>Tracheophyta</taxon>
        <taxon>Spermatophyta</taxon>
        <taxon>Magnoliopsida</taxon>
        <taxon>Magnoliidae</taxon>
        <taxon>Laurales</taxon>
        <taxon>Lauraceae</taxon>
        <taxon>Persea</taxon>
    </lineage>
</organism>
<keyword evidence="2" id="KW-1185">Reference proteome</keyword>
<protein>
    <submittedName>
        <fullName evidence="1">Uncharacterized protein</fullName>
    </submittedName>
</protein>
<evidence type="ECO:0000313" key="1">
    <source>
        <dbReference type="EMBL" id="KAJ8640036.1"/>
    </source>
</evidence>
<dbReference type="EMBL" id="CM056813">
    <property type="protein sequence ID" value="KAJ8640036.1"/>
    <property type="molecule type" value="Genomic_DNA"/>
</dbReference>
<evidence type="ECO:0000313" key="2">
    <source>
        <dbReference type="Proteomes" id="UP001234297"/>
    </source>
</evidence>
<accession>A0ACC2M345</accession>
<comment type="caution">
    <text evidence="1">The sequence shown here is derived from an EMBL/GenBank/DDBJ whole genome shotgun (WGS) entry which is preliminary data.</text>
</comment>
<dbReference type="Proteomes" id="UP001234297">
    <property type="component" value="Chromosome 5"/>
</dbReference>
<name>A0ACC2M345_PERAE</name>
<gene>
    <name evidence="1" type="ORF">MRB53_016730</name>
</gene>
<reference evidence="1 2" key="1">
    <citation type="journal article" date="2022" name="Hortic Res">
        <title>A haplotype resolved chromosomal level avocado genome allows analysis of novel avocado genes.</title>
        <authorList>
            <person name="Nath O."/>
            <person name="Fletcher S.J."/>
            <person name="Hayward A."/>
            <person name="Shaw L.M."/>
            <person name="Masouleh A.K."/>
            <person name="Furtado A."/>
            <person name="Henry R.J."/>
            <person name="Mitter N."/>
        </authorList>
    </citation>
    <scope>NUCLEOTIDE SEQUENCE [LARGE SCALE GENOMIC DNA]</scope>
    <source>
        <strain evidence="2">cv. Hass</strain>
    </source>
</reference>